<sequence length="73" mass="8016">MVVSVSLGVGSLAWVEDPDVAWVDCEVVEANGEDIKVVIKTSWIYPKDDEVPPCGADEMTTLAYLNEPAFWTN</sequence>
<protein>
    <recommendedName>
        <fullName evidence="3">Myosin N-terminal SH3-like domain-containing protein</fullName>
    </recommendedName>
</protein>
<keyword evidence="2" id="KW-0067">ATP-binding</keyword>
<keyword evidence="1" id="KW-0547">Nucleotide-binding</keyword>
<name>A0ABC8QSZ4_9AQUA</name>
<comment type="caution">
    <text evidence="4">The sequence shown here is derived from an EMBL/GenBank/DDBJ whole genome shotgun (WGS) entry which is preliminary data.</text>
</comment>
<keyword evidence="5" id="KW-1185">Reference proteome</keyword>
<gene>
    <name evidence="4" type="ORF">ILEXP_LOCUS349</name>
</gene>
<dbReference type="Proteomes" id="UP001642360">
    <property type="component" value="Unassembled WGS sequence"/>
</dbReference>
<dbReference type="GO" id="GO:0005524">
    <property type="term" value="F:ATP binding"/>
    <property type="evidence" value="ECO:0007669"/>
    <property type="project" value="UniProtKB-KW"/>
</dbReference>
<dbReference type="EMBL" id="CAUOFW020000004">
    <property type="protein sequence ID" value="CAK9133438.1"/>
    <property type="molecule type" value="Genomic_DNA"/>
</dbReference>
<organism evidence="4 5">
    <name type="scientific">Ilex paraguariensis</name>
    <name type="common">yerba mate</name>
    <dbReference type="NCBI Taxonomy" id="185542"/>
    <lineage>
        <taxon>Eukaryota</taxon>
        <taxon>Viridiplantae</taxon>
        <taxon>Streptophyta</taxon>
        <taxon>Embryophyta</taxon>
        <taxon>Tracheophyta</taxon>
        <taxon>Spermatophyta</taxon>
        <taxon>Magnoliopsida</taxon>
        <taxon>eudicotyledons</taxon>
        <taxon>Gunneridae</taxon>
        <taxon>Pentapetalae</taxon>
        <taxon>asterids</taxon>
        <taxon>campanulids</taxon>
        <taxon>Aquifoliales</taxon>
        <taxon>Aquifoliaceae</taxon>
        <taxon>Ilex</taxon>
    </lineage>
</organism>
<dbReference type="AlphaFoldDB" id="A0ABC8QSZ4"/>
<evidence type="ECO:0000313" key="5">
    <source>
        <dbReference type="Proteomes" id="UP001642360"/>
    </source>
</evidence>
<accession>A0ABC8QSZ4</accession>
<dbReference type="Pfam" id="PF02736">
    <property type="entry name" value="Myosin_N"/>
    <property type="match status" value="1"/>
</dbReference>
<evidence type="ECO:0000256" key="2">
    <source>
        <dbReference type="ARBA" id="ARBA00022840"/>
    </source>
</evidence>
<dbReference type="PROSITE" id="PS51844">
    <property type="entry name" value="SH3_LIKE"/>
    <property type="match status" value="1"/>
</dbReference>
<evidence type="ECO:0000259" key="3">
    <source>
        <dbReference type="PROSITE" id="PS51844"/>
    </source>
</evidence>
<reference evidence="4 5" key="1">
    <citation type="submission" date="2024-02" db="EMBL/GenBank/DDBJ databases">
        <authorList>
            <person name="Vignale AGUSTIN F."/>
            <person name="Sosa J E."/>
            <person name="Modenutti C."/>
        </authorList>
    </citation>
    <scope>NUCLEOTIDE SEQUENCE [LARGE SCALE GENOMIC DNA]</scope>
</reference>
<evidence type="ECO:0000313" key="4">
    <source>
        <dbReference type="EMBL" id="CAK9133438.1"/>
    </source>
</evidence>
<proteinExistence type="predicted"/>
<dbReference type="InterPro" id="IPR004009">
    <property type="entry name" value="SH3_Myosin"/>
</dbReference>
<evidence type="ECO:0000256" key="1">
    <source>
        <dbReference type="ARBA" id="ARBA00022741"/>
    </source>
</evidence>
<feature type="domain" description="Myosin N-terminal SH3-like" evidence="3">
    <location>
        <begin position="8"/>
        <end position="61"/>
    </location>
</feature>